<dbReference type="CDD" id="cd04335">
    <property type="entry name" value="PrdX_deacylase"/>
    <property type="match status" value="1"/>
</dbReference>
<dbReference type="EMBL" id="SDGV01000016">
    <property type="protein sequence ID" value="THB61087.1"/>
    <property type="molecule type" value="Genomic_DNA"/>
</dbReference>
<feature type="domain" description="YbaK/aminoacyl-tRNA synthetase-associated" evidence="3">
    <location>
        <begin position="24"/>
        <end position="146"/>
    </location>
</feature>
<evidence type="ECO:0000256" key="1">
    <source>
        <dbReference type="ARBA" id="ARBA00010201"/>
    </source>
</evidence>
<evidence type="ECO:0000259" key="3">
    <source>
        <dbReference type="Pfam" id="PF04073"/>
    </source>
</evidence>
<dbReference type="Gene3D" id="3.90.960.10">
    <property type="entry name" value="YbaK/aminoacyl-tRNA synthetase-associated domain"/>
    <property type="match status" value="1"/>
</dbReference>
<keyword evidence="4" id="KW-0436">Ligase</keyword>
<protein>
    <submittedName>
        <fullName evidence="4">Prolyl-tRNA synthetase associated domain-containing protein</fullName>
    </submittedName>
</protein>
<dbReference type="InterPro" id="IPR036754">
    <property type="entry name" value="YbaK/aa-tRNA-synt-asso_dom_sf"/>
</dbReference>
<evidence type="ECO:0000313" key="4">
    <source>
        <dbReference type="EMBL" id="THB61087.1"/>
    </source>
</evidence>
<comment type="similarity">
    <text evidence="1">Belongs to the PRORSD1 family.</text>
</comment>
<gene>
    <name evidence="4" type="ORF">ESZ54_07065</name>
</gene>
<dbReference type="Pfam" id="PF04073">
    <property type="entry name" value="tRNA_edit"/>
    <property type="match status" value="1"/>
</dbReference>
<organism evidence="4 5">
    <name type="scientific">Vagococcus silagei</name>
    <dbReference type="NCBI Taxonomy" id="2508885"/>
    <lineage>
        <taxon>Bacteria</taxon>
        <taxon>Bacillati</taxon>
        <taxon>Bacillota</taxon>
        <taxon>Bacilli</taxon>
        <taxon>Lactobacillales</taxon>
        <taxon>Enterococcaceae</taxon>
        <taxon>Vagococcus</taxon>
    </lineage>
</organism>
<dbReference type="GO" id="GO:0002161">
    <property type="term" value="F:aminoacyl-tRNA deacylase activity"/>
    <property type="evidence" value="ECO:0007669"/>
    <property type="project" value="InterPro"/>
</dbReference>
<dbReference type="GO" id="GO:0004812">
    <property type="term" value="F:aminoacyl-tRNA ligase activity"/>
    <property type="evidence" value="ECO:0007669"/>
    <property type="project" value="UniProtKB-KW"/>
</dbReference>
<dbReference type="OrthoDB" id="9798587at2"/>
<dbReference type="SUPFAM" id="SSF55826">
    <property type="entry name" value="YbaK/ProRS associated domain"/>
    <property type="match status" value="1"/>
</dbReference>
<name>A0A4S3B4A0_9ENTE</name>
<dbReference type="PANTHER" id="PTHR31423">
    <property type="entry name" value="YBAK DOMAIN-CONTAINING PROTEIN"/>
    <property type="match status" value="1"/>
</dbReference>
<evidence type="ECO:0000313" key="5">
    <source>
        <dbReference type="Proteomes" id="UP000310506"/>
    </source>
</evidence>
<dbReference type="InterPro" id="IPR007214">
    <property type="entry name" value="YbaK/aa-tRNA-synth-assoc-dom"/>
</dbReference>
<comment type="caution">
    <text evidence="4">The sequence shown here is derived from an EMBL/GenBank/DDBJ whole genome shotgun (WGS) entry which is preliminary data.</text>
</comment>
<reference evidence="4 5" key="1">
    <citation type="submission" date="2019-01" db="EMBL/GenBank/DDBJ databases">
        <title>Vagococcus silagei sp. nov. isolated from brewer's grain.</title>
        <authorList>
            <person name="Guu J.-R."/>
        </authorList>
    </citation>
    <scope>NUCLEOTIDE SEQUENCE [LARGE SCALE GENOMIC DNA]</scope>
    <source>
        <strain evidence="4 5">2B-2</strain>
    </source>
</reference>
<evidence type="ECO:0000256" key="2">
    <source>
        <dbReference type="ARBA" id="ARBA00022917"/>
    </source>
</evidence>
<dbReference type="PANTHER" id="PTHR31423:SF3">
    <property type="entry name" value="PROLYL-TRNA SYNTHETASE ASSOCIATED DOMAIN-CONTAINING PROTEIN 1-RELATED"/>
    <property type="match status" value="1"/>
</dbReference>
<dbReference type="RefSeq" id="WP_136136968.1">
    <property type="nucleotide sequence ID" value="NZ_SDGV01000016.1"/>
</dbReference>
<dbReference type="GO" id="GO:0006412">
    <property type="term" value="P:translation"/>
    <property type="evidence" value="ECO:0007669"/>
    <property type="project" value="UniProtKB-KW"/>
</dbReference>
<proteinExistence type="inferred from homology"/>
<keyword evidence="2" id="KW-0648">Protein biosynthesis</keyword>
<dbReference type="InterPro" id="IPR040285">
    <property type="entry name" value="ProX/PRXD1"/>
</dbReference>
<keyword evidence="5" id="KW-1185">Reference proteome</keyword>
<dbReference type="Proteomes" id="UP000310506">
    <property type="component" value="Unassembled WGS sequence"/>
</dbReference>
<dbReference type="AlphaFoldDB" id="A0A4S3B4A0"/>
<accession>A0A4S3B4A0</accession>
<keyword evidence="4" id="KW-0030">Aminoacyl-tRNA synthetase</keyword>
<sequence>MVATEQEAYALLDELNIDFEAFHHPPISSVREMPYEFNSPLVKNLVLKAKKGKQIFLVILPREKQADLKKIAEVLDQKRLSFLSEEDLLEVLNVLPGTVTPLALPNDKEHQITVVIDRAIDQEDTLGFHPNVNTQTLIMPFKELERILAHLEYEPVYIRV</sequence>